<keyword evidence="2" id="KW-1185">Reference proteome</keyword>
<sequence length="170" mass="18696">MDYLTPGGSKVKLAPPHDFNSGQSIAFDLIPNIDDILNKVHSVGADGSYVMHDGSWVYQPQINSMLFHNGALNESESVGNNQFRTSMDPSRLFVQPQQQMPQKSQKMNGMSPSGYIGCTQNNFQPNGRNPMIPINPVMNMGGAMHGNNMYGTPMNQGMTMDSDGQWIRIG</sequence>
<protein>
    <submittedName>
        <fullName evidence="1">Uncharacterized protein</fullName>
    </submittedName>
</protein>
<gene>
    <name evidence="1" type="ORF">Ciccas_005376</name>
</gene>
<name>A0ABD2Q8U8_9PLAT</name>
<reference evidence="1 2" key="1">
    <citation type="submission" date="2024-11" db="EMBL/GenBank/DDBJ databases">
        <title>Adaptive evolution of stress response genes in parasites aligns with host niche diversity.</title>
        <authorList>
            <person name="Hahn C."/>
            <person name="Resl P."/>
        </authorList>
    </citation>
    <scope>NUCLEOTIDE SEQUENCE [LARGE SCALE GENOMIC DNA]</scope>
    <source>
        <strain evidence="1">EGGRZ-B1_66</strain>
        <tissue evidence="1">Body</tissue>
    </source>
</reference>
<evidence type="ECO:0000313" key="2">
    <source>
        <dbReference type="Proteomes" id="UP001626550"/>
    </source>
</evidence>
<organism evidence="1 2">
    <name type="scientific">Cichlidogyrus casuarinus</name>
    <dbReference type="NCBI Taxonomy" id="1844966"/>
    <lineage>
        <taxon>Eukaryota</taxon>
        <taxon>Metazoa</taxon>
        <taxon>Spiralia</taxon>
        <taxon>Lophotrochozoa</taxon>
        <taxon>Platyhelminthes</taxon>
        <taxon>Monogenea</taxon>
        <taxon>Monopisthocotylea</taxon>
        <taxon>Dactylogyridea</taxon>
        <taxon>Ancyrocephalidae</taxon>
        <taxon>Cichlidogyrus</taxon>
    </lineage>
</organism>
<comment type="caution">
    <text evidence="1">The sequence shown here is derived from an EMBL/GenBank/DDBJ whole genome shotgun (WGS) entry which is preliminary data.</text>
</comment>
<accession>A0ABD2Q8U8</accession>
<proteinExistence type="predicted"/>
<dbReference type="Proteomes" id="UP001626550">
    <property type="component" value="Unassembled WGS sequence"/>
</dbReference>
<evidence type="ECO:0000313" key="1">
    <source>
        <dbReference type="EMBL" id="KAL3315989.1"/>
    </source>
</evidence>
<dbReference type="EMBL" id="JBJKFK010000626">
    <property type="protein sequence ID" value="KAL3315989.1"/>
    <property type="molecule type" value="Genomic_DNA"/>
</dbReference>
<dbReference type="AlphaFoldDB" id="A0ABD2Q8U8"/>